<reference evidence="1 2" key="1">
    <citation type="submission" date="2023-07" db="EMBL/GenBank/DDBJ databases">
        <title>Genomic Encyclopedia of Type Strains, Phase IV (KMG-IV): sequencing the most valuable type-strain genomes for metagenomic binning, comparative biology and taxonomic classification.</title>
        <authorList>
            <person name="Goeker M."/>
        </authorList>
    </citation>
    <scope>NUCLEOTIDE SEQUENCE [LARGE SCALE GENOMIC DNA]</scope>
    <source>
        <strain evidence="1 2">DSM 19092</strain>
    </source>
</reference>
<accession>A0ABT9VPD2</accession>
<sequence>MDYDRLLASYRKLWSNRTLPLVNNSETTLEEAIKKELLDEMTHPRLRQRPEVKFVNALKRIFSSSLSDREKLDLIELHTKLFDRVLKKEDS</sequence>
<name>A0ABT9VPD2_9BACI</name>
<dbReference type="RefSeq" id="WP_419152084.1">
    <property type="nucleotide sequence ID" value="NZ_JAUSTR010000006.1"/>
</dbReference>
<gene>
    <name evidence="1" type="ORF">J2S06_001831</name>
</gene>
<evidence type="ECO:0008006" key="3">
    <source>
        <dbReference type="Google" id="ProtNLM"/>
    </source>
</evidence>
<proteinExistence type="predicted"/>
<keyword evidence="2" id="KW-1185">Reference proteome</keyword>
<evidence type="ECO:0000313" key="2">
    <source>
        <dbReference type="Proteomes" id="UP001225646"/>
    </source>
</evidence>
<organism evidence="1 2">
    <name type="scientific">Aeribacillus alveayuensis</name>
    <dbReference type="NCBI Taxonomy" id="279215"/>
    <lineage>
        <taxon>Bacteria</taxon>
        <taxon>Bacillati</taxon>
        <taxon>Bacillota</taxon>
        <taxon>Bacilli</taxon>
        <taxon>Bacillales</taxon>
        <taxon>Bacillaceae</taxon>
        <taxon>Aeribacillus</taxon>
    </lineage>
</organism>
<protein>
    <recommendedName>
        <fullName evidence="3">YojE</fullName>
    </recommendedName>
</protein>
<dbReference type="Proteomes" id="UP001225646">
    <property type="component" value="Unassembled WGS sequence"/>
</dbReference>
<comment type="caution">
    <text evidence="1">The sequence shown here is derived from an EMBL/GenBank/DDBJ whole genome shotgun (WGS) entry which is preliminary data.</text>
</comment>
<evidence type="ECO:0000313" key="1">
    <source>
        <dbReference type="EMBL" id="MDQ0162754.1"/>
    </source>
</evidence>
<dbReference type="EMBL" id="JAUSTR010000006">
    <property type="protein sequence ID" value="MDQ0162754.1"/>
    <property type="molecule type" value="Genomic_DNA"/>
</dbReference>